<dbReference type="RefSeq" id="WP_066213267.1">
    <property type="nucleotide sequence ID" value="NZ_FNSN01000003.1"/>
</dbReference>
<dbReference type="STRING" id="156980.SAMN04489745_0360"/>
<dbReference type="InterPro" id="IPR023393">
    <property type="entry name" value="START-like_dom_sf"/>
</dbReference>
<reference evidence="3 4" key="1">
    <citation type="submission" date="2016-10" db="EMBL/GenBank/DDBJ databases">
        <authorList>
            <person name="de Groot N.N."/>
        </authorList>
    </citation>
    <scope>NUCLEOTIDE SEQUENCE [LARGE SCALE GENOMIC DNA]</scope>
    <source>
        <strain evidence="3 4">DSM 10495</strain>
    </source>
</reference>
<comment type="similarity">
    <text evidence="1">Belongs to the AHA1 family.</text>
</comment>
<proteinExistence type="inferred from homology"/>
<gene>
    <name evidence="3" type="ORF">SAMN04489745_0360</name>
</gene>
<name>A0A1H4JT49_9MICC</name>
<dbReference type="EMBL" id="FNSN01000003">
    <property type="protein sequence ID" value="SEB49297.1"/>
    <property type="molecule type" value="Genomic_DNA"/>
</dbReference>
<dbReference type="CDD" id="cd07814">
    <property type="entry name" value="SRPBCC_CalC_Aha1-like"/>
    <property type="match status" value="1"/>
</dbReference>
<organism evidence="3 4">
    <name type="scientific">Arthrobacter woluwensis</name>
    <dbReference type="NCBI Taxonomy" id="156980"/>
    <lineage>
        <taxon>Bacteria</taxon>
        <taxon>Bacillati</taxon>
        <taxon>Actinomycetota</taxon>
        <taxon>Actinomycetes</taxon>
        <taxon>Micrococcales</taxon>
        <taxon>Micrococcaceae</taxon>
        <taxon>Arthrobacter</taxon>
    </lineage>
</organism>
<dbReference type="Gene3D" id="3.30.530.20">
    <property type="match status" value="1"/>
</dbReference>
<dbReference type="InterPro" id="IPR013538">
    <property type="entry name" value="ASHA1/2-like_C"/>
</dbReference>
<dbReference type="Proteomes" id="UP000182652">
    <property type="component" value="Unassembled WGS sequence"/>
</dbReference>
<feature type="domain" description="Activator of Hsp90 ATPase homologue 1/2-like C-terminal" evidence="2">
    <location>
        <begin position="17"/>
        <end position="134"/>
    </location>
</feature>
<protein>
    <submittedName>
        <fullName evidence="3">Uncharacterized conserved protein YndB, AHSA1/START domain</fullName>
    </submittedName>
</protein>
<accession>A0A1H4JT49</accession>
<dbReference type="AlphaFoldDB" id="A0A1H4JT49"/>
<dbReference type="Pfam" id="PF08327">
    <property type="entry name" value="AHSA1"/>
    <property type="match status" value="1"/>
</dbReference>
<dbReference type="SUPFAM" id="SSF55961">
    <property type="entry name" value="Bet v1-like"/>
    <property type="match status" value="1"/>
</dbReference>
<evidence type="ECO:0000256" key="1">
    <source>
        <dbReference type="ARBA" id="ARBA00006817"/>
    </source>
</evidence>
<evidence type="ECO:0000259" key="2">
    <source>
        <dbReference type="Pfam" id="PF08327"/>
    </source>
</evidence>
<keyword evidence="4" id="KW-1185">Reference proteome</keyword>
<evidence type="ECO:0000313" key="4">
    <source>
        <dbReference type="Proteomes" id="UP000182652"/>
    </source>
</evidence>
<sequence>MTENPETAIRLERHFPHPIERVWEAISTPELLARWWAAGDIAPVVGHRFTLDMAHWGEQRCEVLAVEPGRTLTILFAEGVLDTTVTWRLESVADGTVLHFEHAGFRLDTPAGRQALDGMGHGWPGVLGRIETVLSETA</sequence>
<evidence type="ECO:0000313" key="3">
    <source>
        <dbReference type="EMBL" id="SEB49297.1"/>
    </source>
</evidence>